<evidence type="ECO:0000313" key="1">
    <source>
        <dbReference type="EMBL" id="MEE1944293.1"/>
    </source>
</evidence>
<accession>A0ABU7I4A5</accession>
<dbReference type="RefSeq" id="WP_330106667.1">
    <property type="nucleotide sequence ID" value="NZ_JAZDQT010000001.1"/>
</dbReference>
<protein>
    <submittedName>
        <fullName evidence="1">WbqC family protein</fullName>
    </submittedName>
</protein>
<evidence type="ECO:0000313" key="2">
    <source>
        <dbReference type="Proteomes" id="UP001336835"/>
    </source>
</evidence>
<dbReference type="Pfam" id="PF08889">
    <property type="entry name" value="WbqC"/>
    <property type="match status" value="1"/>
</dbReference>
<dbReference type="Proteomes" id="UP001336835">
    <property type="component" value="Unassembled WGS sequence"/>
</dbReference>
<dbReference type="InterPro" id="IPR014985">
    <property type="entry name" value="WbqC"/>
</dbReference>
<keyword evidence="2" id="KW-1185">Reference proteome</keyword>
<name>A0ABU7I4A5_9SPHI</name>
<organism evidence="1 2">
    <name type="scientific">Pedobacter albus</name>
    <dbReference type="NCBI Taxonomy" id="3113905"/>
    <lineage>
        <taxon>Bacteria</taxon>
        <taxon>Pseudomonadati</taxon>
        <taxon>Bacteroidota</taxon>
        <taxon>Sphingobacteriia</taxon>
        <taxon>Sphingobacteriales</taxon>
        <taxon>Sphingobacteriaceae</taxon>
        <taxon>Pedobacter</taxon>
    </lineage>
</organism>
<proteinExistence type="predicted"/>
<gene>
    <name evidence="1" type="ORF">VRU48_04190</name>
</gene>
<sequence length="202" mass="24109">MQSSAIFPLFYLPPVGYFSALKAHNFNFVLEKQEHFPKQTYRNRTSIASPDGTLDLIIPVVKGAKVHTALKDVKISYDTRWQRLHWLSLQNCYRSSAYFEFYEDGLRPFYERKFDFLYDYNLELLHWLGKQLKIDLAITETQSYEKEWVGLMDYRNRMTKKEVPQQETKSYFQVFSDRNEFIPNLSMVDLLFSQGPQSKTYF</sequence>
<comment type="caution">
    <text evidence="1">The sequence shown here is derived from an EMBL/GenBank/DDBJ whole genome shotgun (WGS) entry which is preliminary data.</text>
</comment>
<dbReference type="EMBL" id="JAZDQT010000001">
    <property type="protein sequence ID" value="MEE1944293.1"/>
    <property type="molecule type" value="Genomic_DNA"/>
</dbReference>
<reference evidence="1 2" key="1">
    <citation type="submission" date="2024-01" db="EMBL/GenBank/DDBJ databases">
        <title>Pedobacter sp. nov., isolated from fresh soil.</title>
        <authorList>
            <person name="Le N.T.T."/>
        </authorList>
    </citation>
    <scope>NUCLEOTIDE SEQUENCE [LARGE SCALE GENOMIC DNA]</scope>
    <source>
        <strain evidence="1 2">KR3-3</strain>
    </source>
</reference>